<dbReference type="Proteomes" id="UP000426265">
    <property type="component" value="Unassembled WGS sequence"/>
</dbReference>
<reference evidence="2 3" key="1">
    <citation type="submission" date="2019-11" db="EMBL/GenBank/DDBJ databases">
        <authorList>
            <person name="Jiao W.-B."/>
            <person name="Schneeberger K."/>
        </authorList>
    </citation>
    <scope>NUCLEOTIDE SEQUENCE [LARGE SCALE GENOMIC DNA]</scope>
    <source>
        <strain evidence="3">cv. An-1</strain>
    </source>
</reference>
<dbReference type="PROSITE" id="PS51257">
    <property type="entry name" value="PROKAR_LIPOPROTEIN"/>
    <property type="match status" value="1"/>
</dbReference>
<evidence type="ECO:0000313" key="2">
    <source>
        <dbReference type="EMBL" id="VYS63792.1"/>
    </source>
</evidence>
<dbReference type="AlphaFoldDB" id="A0A654FSE7"/>
<organism evidence="2 3">
    <name type="scientific">Arabidopsis thaliana</name>
    <name type="common">Mouse-ear cress</name>
    <dbReference type="NCBI Taxonomy" id="3702"/>
    <lineage>
        <taxon>Eukaryota</taxon>
        <taxon>Viridiplantae</taxon>
        <taxon>Streptophyta</taxon>
        <taxon>Embryophyta</taxon>
        <taxon>Tracheophyta</taxon>
        <taxon>Spermatophyta</taxon>
        <taxon>Magnoliopsida</taxon>
        <taxon>eudicotyledons</taxon>
        <taxon>Gunneridae</taxon>
        <taxon>Pentapetalae</taxon>
        <taxon>rosids</taxon>
        <taxon>malvids</taxon>
        <taxon>Brassicales</taxon>
        <taxon>Brassicaceae</taxon>
        <taxon>Camelineae</taxon>
        <taxon>Arabidopsis</taxon>
    </lineage>
</organism>
<dbReference type="EMBL" id="CACRSJ010000109">
    <property type="protein sequence ID" value="VYS63792.1"/>
    <property type="molecule type" value="Genomic_DNA"/>
</dbReference>
<protein>
    <recommendedName>
        <fullName evidence="4">Transmembrane protein</fullName>
    </recommendedName>
</protein>
<feature type="signal peptide" evidence="1">
    <location>
        <begin position="1"/>
        <end position="18"/>
    </location>
</feature>
<accession>A0A654FSE7</accession>
<keyword evidence="1" id="KW-0732">Signal</keyword>
<evidence type="ECO:0000313" key="3">
    <source>
        <dbReference type="Proteomes" id="UP000426265"/>
    </source>
</evidence>
<sequence length="54" mass="6394">MEKYRWHKLILWLTTAQGLIVSCNRVGGEEGCGARLLLLWSFYMYNPKSFYYVS</sequence>
<feature type="chain" id="PRO_5024873673" description="Transmembrane protein" evidence="1">
    <location>
        <begin position="19"/>
        <end position="54"/>
    </location>
</feature>
<gene>
    <name evidence="2" type="ORF">AN1_LOCUS19206</name>
</gene>
<name>A0A654FSE7_ARATH</name>
<evidence type="ECO:0000256" key="1">
    <source>
        <dbReference type="SAM" id="SignalP"/>
    </source>
</evidence>
<proteinExistence type="predicted"/>
<evidence type="ECO:0008006" key="4">
    <source>
        <dbReference type="Google" id="ProtNLM"/>
    </source>
</evidence>